<dbReference type="EMBL" id="WIPH01000009">
    <property type="protein sequence ID" value="MQR98791.1"/>
    <property type="molecule type" value="Genomic_DNA"/>
</dbReference>
<dbReference type="PROSITE" id="PS51831">
    <property type="entry name" value="HD"/>
    <property type="match status" value="1"/>
</dbReference>
<comment type="similarity">
    <text evidence="2">Belongs to the dGTPase family. Type 2 subfamily.</text>
</comment>
<keyword evidence="1 2" id="KW-0378">Hydrolase</keyword>
<dbReference type="GO" id="GO:0008832">
    <property type="term" value="F:dGTPase activity"/>
    <property type="evidence" value="ECO:0007669"/>
    <property type="project" value="TreeGrafter"/>
</dbReference>
<proteinExistence type="inferred from homology"/>
<feature type="compositionally biased region" description="Basic and acidic residues" evidence="3">
    <location>
        <begin position="1"/>
        <end position="11"/>
    </location>
</feature>
<dbReference type="PANTHER" id="PTHR11373:SF32">
    <property type="entry name" value="DEOXYGUANOSINETRIPHOSPHATE TRIPHOSPHOHYDROLASE"/>
    <property type="match status" value="1"/>
</dbReference>
<comment type="caution">
    <text evidence="5">The sequence shown here is derived from an EMBL/GenBank/DDBJ whole genome shotgun (WGS) entry which is preliminary data.</text>
</comment>
<evidence type="ECO:0000313" key="6">
    <source>
        <dbReference type="Proteomes" id="UP000432209"/>
    </source>
</evidence>
<dbReference type="InterPro" id="IPR006674">
    <property type="entry name" value="HD_domain"/>
</dbReference>
<dbReference type="Proteomes" id="UP000432209">
    <property type="component" value="Unassembled WGS sequence"/>
</dbReference>
<dbReference type="Gene3D" id="1.10.3210.10">
    <property type="entry name" value="Hypothetical protein af1432"/>
    <property type="match status" value="1"/>
</dbReference>
<evidence type="ECO:0000256" key="1">
    <source>
        <dbReference type="ARBA" id="ARBA00022801"/>
    </source>
</evidence>
<dbReference type="GO" id="GO:0006203">
    <property type="term" value="P:dGTP catabolic process"/>
    <property type="evidence" value="ECO:0007669"/>
    <property type="project" value="TreeGrafter"/>
</dbReference>
<feature type="domain" description="HD" evidence="4">
    <location>
        <begin position="61"/>
        <end position="227"/>
    </location>
</feature>
<accession>A0A7X1SPH9</accession>
<evidence type="ECO:0000259" key="4">
    <source>
        <dbReference type="PROSITE" id="PS51831"/>
    </source>
</evidence>
<dbReference type="InterPro" id="IPR006261">
    <property type="entry name" value="dGTPase"/>
</dbReference>
<dbReference type="Pfam" id="PF13286">
    <property type="entry name" value="HD_assoc"/>
    <property type="match status" value="1"/>
</dbReference>
<dbReference type="HAMAP" id="MF_01212">
    <property type="entry name" value="dGTPase_type2"/>
    <property type="match status" value="1"/>
</dbReference>
<evidence type="ECO:0000256" key="3">
    <source>
        <dbReference type="SAM" id="MobiDB-lite"/>
    </source>
</evidence>
<reference evidence="5 6" key="1">
    <citation type="submission" date="2019-10" db="EMBL/GenBank/DDBJ databases">
        <title>Gluconobacter aidae sp. nov., a novel species of acetic acid bacteria isolated in Thailand.</title>
        <authorList>
            <person name="Yukphan P."/>
            <person name="Charoenyingcharoen P."/>
            <person name="Malimas S."/>
            <person name="Muramatsu Y."/>
            <person name="Nakagawa Y."/>
            <person name="Tanasupawat S."/>
            <person name="Yamada Y."/>
        </authorList>
    </citation>
    <scope>NUCLEOTIDE SEQUENCE [LARGE SCALE GENOMIC DNA]</scope>
    <source>
        <strain evidence="5 6">AC10</strain>
    </source>
</reference>
<keyword evidence="6" id="KW-1185">Reference proteome</keyword>
<dbReference type="PANTHER" id="PTHR11373">
    <property type="entry name" value="DEOXYNUCLEOSIDE TRIPHOSPHATE TRIPHOSPHOHYDROLASE"/>
    <property type="match status" value="1"/>
</dbReference>
<feature type="region of interest" description="Disordered" evidence="3">
    <location>
        <begin position="1"/>
        <end position="25"/>
    </location>
</feature>
<dbReference type="SUPFAM" id="SSF109604">
    <property type="entry name" value="HD-domain/PDEase-like"/>
    <property type="match status" value="1"/>
</dbReference>
<dbReference type="AlphaFoldDB" id="A0A7X1SPH9"/>
<dbReference type="InterPro" id="IPR003607">
    <property type="entry name" value="HD/PDEase_dom"/>
</dbReference>
<dbReference type="InterPro" id="IPR050135">
    <property type="entry name" value="dGTPase-like"/>
</dbReference>
<dbReference type="RefSeq" id="WP_153430507.1">
    <property type="nucleotide sequence ID" value="NZ_WIPH01000009.1"/>
</dbReference>
<dbReference type="Pfam" id="PF01966">
    <property type="entry name" value="HD"/>
    <property type="match status" value="1"/>
</dbReference>
<evidence type="ECO:0000313" key="5">
    <source>
        <dbReference type="EMBL" id="MQR98791.1"/>
    </source>
</evidence>
<evidence type="ECO:0000256" key="2">
    <source>
        <dbReference type="HAMAP-Rule" id="MF_01212"/>
    </source>
</evidence>
<sequence length="449" mass="50543">MSYLYSKEDTQRPFPQGPSATPGRSEFFRDYGRVIHSPSFRRLQGKTQVFPLHESDFFRSRLTHSLEVSQIARGIASRLNATCADLQNNPLDSDLIATCSLVHDLGHPPFGHNGERALDDCMKSAGGFEGNAQTLRILSKIEKKVVEGGVSYGLNLTYRTLAGVIKYDNLIPEIRAHDEKLCKGYYIEESELVKKIKRNVLRGDGLPSKFKTIECQIMDIADDIAYSTYDLEDCFKAGLLDPVKIFSSPDTLFYKLSAKLTDIFKEEVSVKDIKSVLEGVFSGDAKNYPINDFDSFIDVNKMYKSLSNSAYARTKFSSTLVGNSINGIDMDFYDKNNPALSTIKIKRENKLIVEVLKNYTYLAMISSPIVKVPEYRGYEIVKSIFNSFSSAGGKHLLPEDILLEHEKASCLSAQKRLICDFVAGMTDRYAVEFYERLHSNTAQSMFKPI</sequence>
<dbReference type="NCBIfam" id="TIGR01353">
    <property type="entry name" value="dGTP_triPase"/>
    <property type="match status" value="1"/>
</dbReference>
<gene>
    <name evidence="5" type="primary">dgt</name>
    <name evidence="5" type="ORF">GFJ39_06150</name>
</gene>
<dbReference type="CDD" id="cd00077">
    <property type="entry name" value="HDc"/>
    <property type="match status" value="1"/>
</dbReference>
<dbReference type="InterPro" id="IPR023023">
    <property type="entry name" value="dNTPase_2"/>
</dbReference>
<name>A0A7X1SPH9_9PROT</name>
<dbReference type="InterPro" id="IPR026875">
    <property type="entry name" value="PHydrolase_assoc_dom"/>
</dbReference>
<protein>
    <recommendedName>
        <fullName evidence="2">Deoxyguanosinetriphosphate triphosphohydrolase-like protein</fullName>
    </recommendedName>
</protein>
<dbReference type="SMART" id="SM00471">
    <property type="entry name" value="HDc"/>
    <property type="match status" value="1"/>
</dbReference>
<organism evidence="5 6">
    <name type="scientific">Gluconobacter aidae</name>
    <dbReference type="NCBI Taxonomy" id="2662454"/>
    <lineage>
        <taxon>Bacteria</taxon>
        <taxon>Pseudomonadati</taxon>
        <taxon>Pseudomonadota</taxon>
        <taxon>Alphaproteobacteria</taxon>
        <taxon>Acetobacterales</taxon>
        <taxon>Acetobacteraceae</taxon>
        <taxon>Gluconobacter</taxon>
    </lineage>
</organism>